<feature type="region of interest" description="Disordered" evidence="4">
    <location>
        <begin position="3454"/>
        <end position="3479"/>
    </location>
</feature>
<dbReference type="InterPro" id="IPR041615">
    <property type="entry name" value="Desmoplakin_SH3"/>
</dbReference>
<reference evidence="6 7" key="1">
    <citation type="submission" date="2019-07" db="EMBL/GenBank/DDBJ databases">
        <authorList>
            <person name="Jastrzebski P J."/>
            <person name="Paukszto L."/>
            <person name="Jastrzebski P J."/>
        </authorList>
    </citation>
    <scope>NUCLEOTIDE SEQUENCE [LARGE SCALE GENOMIC DNA]</scope>
    <source>
        <strain evidence="6 7">WMS-il1</strain>
    </source>
</reference>
<keyword evidence="3" id="KW-0175">Coiled coil</keyword>
<feature type="region of interest" description="Disordered" evidence="4">
    <location>
        <begin position="2896"/>
        <end position="2921"/>
    </location>
</feature>
<sequence>MAAAVATIDRQLADYKQVASDLRVGVNHLALDEERLRQEQFLQGLVDLQHRILENEKLKERYGDEIEDLKNGIRLNADVLSYLKSITKLEGPFTELTNKIAQAAVAASSPNIAPQTVFANKALTENVNNCWEYIAQLSAITQIHLRDAASYHQFHHMANEIDAHIDKVIGLAEMKMLLFDPQGTVDEAVLLAQELESDHVELARTWEQTCQLTEMARHLKSVQNRLARVVSGRTVDTPSTMAQKIVMVKALINLSGPDFAIRKGEEMILMNNENPNFWRVKTTFGEREVPSLMFSTMGQNQEEVFKANSLQKKCISDWKRVLERTKGKLVKYYTTLFERYCQNDTIYFAHEDAMNDFLDDLDSILIAPNYDSGILYRAYHKFTNTLMLLSPNRRPPHGAISLNESDIRALHAPLRRVLNQTTHLDQLQARVSMSADEVQRYLKSVEDERQHVFNEISKMEQFQKEKENQLKRLQQRMDSWKTKRKAFDRAISNYNTEPMEDILKTFPANPLPKPRMFENDYRQTGDHYETDLYEASSSETQSTSDYGQVAKQLVTSHTRPKANEIKFASGVVQDGKGGGKVWSGKTVCLKRSVSTNDLQTQILRVTMNTGVQYDQEDHKLVFANISELRRNDQMISTSDVQAQILKVTRNATSQVGVRVTPKAIDLSRVDIENLGLEVQNSKETEELGFRVGEVLCPVSIGTSVDLYEGPGVQVLGINDVDSLSLELRNVMAHATKDSQRRLKVRDIQSQIVTRESSECARSEAQESSEIQTHIGIVNKTAGIQAMAKMEVVNIPSHKRKKNVSDGTSTTFCLLPDKESTGTMSSKAATSDVITQISCILHSRGIHSDLQTYLSEYKKRSNLSETSDLGAPMQNFGLEWTRQPIPENRYSTATYDVETLISRVVRDHGTQVSSRLIPTEVAMTKINAKNMDVSFTNPLKEFDIGVPVDSFICPADMKFQTELYEGSELSIADYSGVSNLIVTHGDEAAIGSFHLGEIQVDSVDMQKHYDRGLKTQAAVVLRAKDPKTKIRIGEVTAQSGVVPKIHFVVSEIAGRPFRESKTAQSDLQTQISDSTRSLENKGRSAEIFETEADCTRRNENILCEYSTPRNRLEVGQESFSVVREVICAKCQKKSREIQSGYDEADSEQNSVQTQISHIVTSKGVQPQSNELGHSEYSSHKQRADSGIQVGLELVPTQISMNRHDIENMELEFQDEIEHESYNVKLKSVSCPAKIKVEARLTEGSGVHISGIEKVSRIGISVSSSMPSKLADGAASIENKSPDILSEELQTEVNFEYASASMREGKHRSSKSTQKKLVRLIPCGVAGREIKTSGNISQVLSVTSDSSMQVGSRLVPLAIGVSPVQLENMEISLTNLGKSMSEQTSSASAVLYPAQVELQSNLIDGQSGIELVPIEQLEVIHMNSSKSEAMVQYSSSSSDVLTQVITSERPNLLPATIVMETGQFDGHKRTPNIASQSLVCDLLKNRMINQTISIRAKPTNSDYSSGRPSSCFGYVSNEANTQTADTSVENIGEEFYISADKPSQRVKQHAIGVQVGTKLIPQVLKLSQIPVKNMKLESSFSSSGQRESLSLQSVRCPAEVAMKSELCDDSGIVICSLDQSGEIEVEIACDSPEPRMDTKEQSFSKRNRVDGWWSRIVNGKTPLSENKSLENTTIKKSAEGIITTAPIMVENSMCLQAEAILQPETSVHHPNPRYKLVMVDSTIQNTSRSLRSSVSPDRQYLSVSAAKPDWSDRSVQVGVKLIPSSIEVRPLKLENMEAVLTSKTTRVAREVDVSAILCTSGVQYEEELTETTGVQVIQINESADLSLDYCGDKFATSVTSNKKRDSIITSTDRSKQFGVGTIKARTEEPNTTPDADDCDFITTLRVKEAQYTTKNNLTGGYWEGTRTPNEEIAFVQRQTSLVDKDVQVGLNLIPKTVTVDKVSVENMEVINEQRKHGIFEQVSVGAMLCTRPTQYDQILTESKGVHVLPIRDAHDVQVGYDGDTFYTTVDSRRDLIGANYSGSRNDLPRLRVHHLEFSAEAGRIESIDKSRESSKTDRGTQVGAILIPTELKLQQMSLDVNQVPRLVESISAKNILCPTDIAASSTLSECSGVQIASVRGTSEISLTLDQAEYNAEVQRDTQSNETRISIRERSISAARSFASGYVSLIEPSSSIGCIQQTKPFSGITSSTLPTMSSKSVQVGTILIPTAVTMSKVMVDNLEVSVPLNQTRSAEISVSAVLASSATEMTSVLTNTPGIHVIPMSNVDEIGIQVSGKNYIGMVEGSSAALTMGAYQSTGDRPLSSISMSQDQQKIVLPIASLTTSGSANTQSSLLRQSADLSLVRDALRSGQVTPDLREVNTLSTGSFRRPGIIHIPGQTLTPITEISSTSSYTANKDAVDSSVQVGVRLIPHTVSVQRISKGSVANIPRNLSKEEIDIHKVLYSSEFQYEQILQESVGVDVVPIKYAENVNVTLGGERIITSVGSIRSDRQNFISDQSRGLLDRAISPPTVETTPTLSESLIHGPVYVGGSVSHEIIPSRSSVMMCNQGTQVGVILYPQQISLERMNLETGGVNSTARLNESGTQSVLYPTNMGVDVALCDAPGFQMADFGGNVSVDFGDSLYNANVTRTASIADASVHLINKSISPGRKSSTLEISLSRQLSKASVTSSSADIVRRYTVSTATQVGTLLVPTKVCMHKVDVEHLAVEIPLTEWKSTDMNVSAILASAGTEMIPVLSEDTGIQVVDLKDLEELGIQYGDDVFVASVVSSKPKYITGTYGPARDNCVASSSSNKRREVVFISVPKDLGNAQMNQKAANLLSRSADLREIYSSLSSSVAEPRLRMEAALATPIRFESAAIGESERVNSQFSTVRPLHCMPVSHSPCGSQDTVVAEASRQTSVYTSDPRRQITSTEISNQPPTTSPCSFDHSGIRCNCGRHLEAVNANSRPVEITCSACGGRNVEVVGKLRGKSIFTCDCGIQYASGDISKLPITLSCSLCGSSGTVVINSISSPSQVYESYDVTCEAAIKPDMVSKRLTVNIRHIGIDADCQVNTYEQDHSVGTRLPRNQFSYMTTDDMASELMETPSLIRRTHSKKRTHSEESHEGHRTGNICSTCRNRMMITAINSADPDDPNSYEASIRIRRVSNADTFDNSISTNLSRGSTLRRSFFTRGSDKRSSGSFESLRSQSVASKCVVCHNEMTSGDLSSSIRTSTSSLIGTAPATDIRVKEIADAYARICRGADQYDGEQANLYHLLRNNRIVQAIIDDYEKEKHGEEGRYFVEAKEIAKVVSTTEKVIGKVTNEDKTTYSQLRYNSVAQKVINSYESYKHSMRVDEFIQTTSIPVRGEVASASGDIQEIIDTVNAFEKAGQVGAGRTLYTELKGNPIIQRMIKEYEVDRFARASIQRSSITSHLIDTSYTRDSKVGILSVDGQMAKMESEQFATTDLMTRGSASILRRHKGNESREKPLSSSVSSVSGDEEGTDIWGKTEQITLTSVRYDVAVSALITPETWDKKVQFDSSNPR</sequence>
<evidence type="ECO:0000256" key="1">
    <source>
        <dbReference type="ARBA" id="ARBA00022553"/>
    </source>
</evidence>
<organism evidence="6 7">
    <name type="scientific">Hymenolepis diminuta</name>
    <name type="common">Rat tapeworm</name>
    <dbReference type="NCBI Taxonomy" id="6216"/>
    <lineage>
        <taxon>Eukaryota</taxon>
        <taxon>Metazoa</taxon>
        <taxon>Spiralia</taxon>
        <taxon>Lophotrochozoa</taxon>
        <taxon>Platyhelminthes</taxon>
        <taxon>Cestoda</taxon>
        <taxon>Eucestoda</taxon>
        <taxon>Cyclophyllidea</taxon>
        <taxon>Hymenolepididae</taxon>
        <taxon>Hymenolepis</taxon>
    </lineage>
</organism>
<name>A0A564YR77_HYMDI</name>
<dbReference type="Proteomes" id="UP000321570">
    <property type="component" value="Unassembled WGS sequence"/>
</dbReference>
<evidence type="ECO:0000313" key="6">
    <source>
        <dbReference type="EMBL" id="VUZ49054.1"/>
    </source>
</evidence>
<keyword evidence="7" id="KW-1185">Reference proteome</keyword>
<accession>A0A564YR77</accession>
<protein>
    <recommendedName>
        <fullName evidence="5">Desmoplakin SH3 domain-containing protein</fullName>
    </recommendedName>
</protein>
<evidence type="ECO:0000256" key="4">
    <source>
        <dbReference type="SAM" id="MobiDB-lite"/>
    </source>
</evidence>
<dbReference type="Gene3D" id="2.30.30.40">
    <property type="entry name" value="SH3 Domains"/>
    <property type="match status" value="1"/>
</dbReference>
<keyword evidence="1" id="KW-0597">Phosphoprotein</keyword>
<feature type="domain" description="Desmoplakin SH3" evidence="5">
    <location>
        <begin position="243"/>
        <end position="294"/>
    </location>
</feature>
<dbReference type="Pfam" id="PF17902">
    <property type="entry name" value="SH3_10"/>
    <property type="match status" value="1"/>
</dbReference>
<dbReference type="Gene3D" id="1.20.58.60">
    <property type="match status" value="1"/>
</dbReference>
<keyword evidence="2" id="KW-0677">Repeat</keyword>
<feature type="coiled-coil region" evidence="3">
    <location>
        <begin position="456"/>
        <end position="490"/>
    </location>
</feature>
<evidence type="ECO:0000259" key="5">
    <source>
        <dbReference type="Pfam" id="PF17902"/>
    </source>
</evidence>
<evidence type="ECO:0000313" key="7">
    <source>
        <dbReference type="Proteomes" id="UP000321570"/>
    </source>
</evidence>
<evidence type="ECO:0000256" key="2">
    <source>
        <dbReference type="ARBA" id="ARBA00022737"/>
    </source>
</evidence>
<evidence type="ECO:0000256" key="3">
    <source>
        <dbReference type="SAM" id="Coils"/>
    </source>
</evidence>
<dbReference type="EMBL" id="CABIJS010000322">
    <property type="protein sequence ID" value="VUZ49054.1"/>
    <property type="molecule type" value="Genomic_DNA"/>
</dbReference>
<proteinExistence type="predicted"/>
<gene>
    <name evidence="6" type="ORF">WMSIL1_LOCUS8247</name>
</gene>